<evidence type="ECO:0000313" key="3">
    <source>
        <dbReference type="Proteomes" id="UP000197334"/>
    </source>
</evidence>
<dbReference type="EMBL" id="JPUA01000019">
    <property type="protein sequence ID" value="OWV30402.1"/>
    <property type="molecule type" value="Genomic_DNA"/>
</dbReference>
<keyword evidence="1" id="KW-0732">Signal</keyword>
<proteinExistence type="predicted"/>
<dbReference type="PANTHER" id="PTHR33376:SF5">
    <property type="entry name" value="EXTRACYTOPLASMIC SOLUTE RECEPTOR PROTEIN"/>
    <property type="match status" value="1"/>
</dbReference>
<dbReference type="PANTHER" id="PTHR33376">
    <property type="match status" value="1"/>
</dbReference>
<dbReference type="InterPro" id="IPR018389">
    <property type="entry name" value="DctP_fam"/>
</dbReference>
<accession>A0A246S1W0</accession>
<sequence length="342" mass="37982">MNNLKSKKIVFGISLLGSLATIQHVQADNITLTFHSGLAQSRPEAAQIDRFAQLVKEKSEGELEVEVYHAGALGLKEADMLRILQQGMVDMALLYGDYYTRDAPALASVYAQGAITESSQHNEILSVIRELYDEGFANWDIQIVGGVVAPIFDVGLHCKEPVHTLEELQDKKVRVWSRHLVDTFDLLGISAQVIPQNDMYMALQTGVVDCAYYLSTVAPTVSLQEVTEYEAYLHPWAASPWLFGISEKALSGLNDNQRQALEEAGQEIWEATSESAVDPEREAQARQEREALGITMLPAFSDEDLDTFVTAAWSAWQTMAEESGEEGERYYNTVTQALSDNQ</sequence>
<dbReference type="AlphaFoldDB" id="A0A246S1W0"/>
<dbReference type="GO" id="GO:0055085">
    <property type="term" value="P:transmembrane transport"/>
    <property type="evidence" value="ECO:0007669"/>
    <property type="project" value="InterPro"/>
</dbReference>
<gene>
    <name evidence="2" type="ORF">JI62_06940</name>
</gene>
<dbReference type="Pfam" id="PF03480">
    <property type="entry name" value="DctP"/>
    <property type="match status" value="1"/>
</dbReference>
<name>A0A246S1W0_9GAMM</name>
<protein>
    <submittedName>
        <fullName evidence="2">C4-dicarboxylate ABC transporter substrate-binding protein</fullName>
    </submittedName>
</protein>
<dbReference type="RefSeq" id="WP_088699471.1">
    <property type="nucleotide sequence ID" value="NZ_JPUA01000019.1"/>
</dbReference>
<evidence type="ECO:0000256" key="1">
    <source>
        <dbReference type="ARBA" id="ARBA00022729"/>
    </source>
</evidence>
<dbReference type="InterPro" id="IPR038404">
    <property type="entry name" value="TRAP_DctP_sf"/>
</dbReference>
<dbReference type="Proteomes" id="UP000197334">
    <property type="component" value="Unassembled WGS sequence"/>
</dbReference>
<comment type="caution">
    <text evidence="2">The sequence shown here is derived from an EMBL/GenBank/DDBJ whole genome shotgun (WGS) entry which is preliminary data.</text>
</comment>
<evidence type="ECO:0000313" key="2">
    <source>
        <dbReference type="EMBL" id="OWV30402.1"/>
    </source>
</evidence>
<dbReference type="NCBIfam" id="NF037995">
    <property type="entry name" value="TRAP_S1"/>
    <property type="match status" value="1"/>
</dbReference>
<organism evidence="2 3">
    <name type="scientific">Halomonas campaniensis</name>
    <dbReference type="NCBI Taxonomy" id="213554"/>
    <lineage>
        <taxon>Bacteria</taxon>
        <taxon>Pseudomonadati</taxon>
        <taxon>Pseudomonadota</taxon>
        <taxon>Gammaproteobacteria</taxon>
        <taxon>Oceanospirillales</taxon>
        <taxon>Halomonadaceae</taxon>
        <taxon>Halomonas</taxon>
    </lineage>
</organism>
<dbReference type="Gene3D" id="3.40.190.170">
    <property type="entry name" value="Bacterial extracellular solute-binding protein, family 7"/>
    <property type="match status" value="1"/>
</dbReference>
<keyword evidence="3" id="KW-1185">Reference proteome</keyword>
<reference evidence="2 3" key="1">
    <citation type="submission" date="2014-08" db="EMBL/GenBank/DDBJ databases">
        <title>Draft genome sequence of a novel L-asparaginase producing marine bacterium, Halomonas campaniensis.</title>
        <authorList>
            <person name="Sundarakrishnan B."/>
            <person name="Moushumi Priya A."/>
            <person name="Raman G."/>
            <person name="Sakthivel N."/>
            <person name="Park S."/>
            <person name="Jayachandran S."/>
        </authorList>
    </citation>
    <scope>NUCLEOTIDE SEQUENCE [LARGE SCALE GENOMIC DNA]</scope>
    <source>
        <strain evidence="2 3">SK03</strain>
    </source>
</reference>
<dbReference type="OrthoDB" id="9799287at2"/>